<name>A0A1G8LEN0_9CLOT</name>
<dbReference type="SUPFAM" id="SSF53474">
    <property type="entry name" value="alpha/beta-Hydrolases"/>
    <property type="match status" value="1"/>
</dbReference>
<evidence type="ECO:0000313" key="2">
    <source>
        <dbReference type="EMBL" id="SDI54053.1"/>
    </source>
</evidence>
<dbReference type="Gene3D" id="3.40.50.1820">
    <property type="entry name" value="alpha/beta hydrolase"/>
    <property type="match status" value="1"/>
</dbReference>
<dbReference type="Pfam" id="PF12697">
    <property type="entry name" value="Abhydrolase_6"/>
    <property type="match status" value="1"/>
</dbReference>
<proteinExistence type="predicted"/>
<dbReference type="PANTHER" id="PTHR43798:SF33">
    <property type="entry name" value="HYDROLASE, PUTATIVE (AFU_ORTHOLOGUE AFUA_2G14860)-RELATED"/>
    <property type="match status" value="1"/>
</dbReference>
<dbReference type="InterPro" id="IPR029058">
    <property type="entry name" value="AB_hydrolase_fold"/>
</dbReference>
<sequence length="296" mass="34235">MEGIRSLLISDFTKKSRRMEFLVHYDKAMRFLPRARTIYDVETTFGMVRVYYYASKGSEGKVPLILLHGHYASTIMWQPNLLPLSERAPVYSLDLLGEPGRSRLKKPLWKDKDHAAWLKEVLVKLEISSAILMGSSMGGYYAVNFARYYPEMTEGLILLDPVFVFSGVSTHTVKEFVRMGFSKDKMIPFLLNRKDFPFKDTVGRSITLGLKYFRFRSPVPRRIPEKHLRKLKVPVLALMAGNSLLHDAEKAFQYGRRVVPSIEIEYWKNASHALSFTESDEVNERILSFLLAHFER</sequence>
<dbReference type="Proteomes" id="UP000183255">
    <property type="component" value="Unassembled WGS sequence"/>
</dbReference>
<dbReference type="PANTHER" id="PTHR43798">
    <property type="entry name" value="MONOACYLGLYCEROL LIPASE"/>
    <property type="match status" value="1"/>
</dbReference>
<dbReference type="InterPro" id="IPR000073">
    <property type="entry name" value="AB_hydrolase_1"/>
</dbReference>
<dbReference type="GO" id="GO:0016020">
    <property type="term" value="C:membrane"/>
    <property type="evidence" value="ECO:0007669"/>
    <property type="project" value="TreeGrafter"/>
</dbReference>
<dbReference type="AlphaFoldDB" id="A0A1G8LEN0"/>
<dbReference type="InterPro" id="IPR050266">
    <property type="entry name" value="AB_hydrolase_sf"/>
</dbReference>
<protein>
    <submittedName>
        <fullName evidence="2">Pimeloyl-ACP methyl ester carboxylesterase</fullName>
    </submittedName>
</protein>
<organism evidence="2 3">
    <name type="scientific">Proteiniclasticum ruminis</name>
    <dbReference type="NCBI Taxonomy" id="398199"/>
    <lineage>
        <taxon>Bacteria</taxon>
        <taxon>Bacillati</taxon>
        <taxon>Bacillota</taxon>
        <taxon>Clostridia</taxon>
        <taxon>Eubacteriales</taxon>
        <taxon>Clostridiaceae</taxon>
        <taxon>Proteiniclasticum</taxon>
    </lineage>
</organism>
<evidence type="ECO:0000313" key="3">
    <source>
        <dbReference type="Proteomes" id="UP000183255"/>
    </source>
</evidence>
<evidence type="ECO:0000259" key="1">
    <source>
        <dbReference type="Pfam" id="PF12697"/>
    </source>
</evidence>
<reference evidence="2 3" key="1">
    <citation type="submission" date="2016-10" db="EMBL/GenBank/DDBJ databases">
        <authorList>
            <person name="de Groot N.N."/>
        </authorList>
    </citation>
    <scope>NUCLEOTIDE SEQUENCE [LARGE SCALE GENOMIC DNA]</scope>
    <source>
        <strain evidence="2 3">CGMCC 1.5058</strain>
    </source>
</reference>
<feature type="domain" description="AB hydrolase-1" evidence="1">
    <location>
        <begin position="64"/>
        <end position="284"/>
    </location>
</feature>
<dbReference type="EMBL" id="FNDZ01000003">
    <property type="protein sequence ID" value="SDI54053.1"/>
    <property type="molecule type" value="Genomic_DNA"/>
</dbReference>
<accession>A0A1G8LEN0</accession>
<gene>
    <name evidence="2" type="ORF">SAMN05421804_10360</name>
</gene>